<evidence type="ECO:0000256" key="2">
    <source>
        <dbReference type="ARBA" id="ARBA00022490"/>
    </source>
</evidence>
<dbReference type="AlphaFoldDB" id="T1FZC7"/>
<dbReference type="GeneID" id="20214175"/>
<comment type="subcellular location">
    <subcellularLocation>
        <location evidence="1">Cytoplasm</location>
        <location evidence="1">Cytoskeleton</location>
    </subcellularLocation>
</comment>
<dbReference type="InParanoid" id="T1FZC7"/>
<evidence type="ECO:0000256" key="1">
    <source>
        <dbReference type="ARBA" id="ARBA00004245"/>
    </source>
</evidence>
<evidence type="ECO:0000313" key="10">
    <source>
        <dbReference type="Proteomes" id="UP000015101"/>
    </source>
</evidence>
<dbReference type="GO" id="GO:0005874">
    <property type="term" value="C:microtubule"/>
    <property type="evidence" value="ECO:0007669"/>
    <property type="project" value="UniProtKB-KW"/>
</dbReference>
<protein>
    <recommendedName>
        <fullName evidence="7">CLIP1 zinc knuckle domain-containing protein</fullName>
    </recommendedName>
</protein>
<feature type="domain" description="CLIP1 zinc knuckle" evidence="7">
    <location>
        <begin position="109"/>
        <end position="125"/>
    </location>
</feature>
<dbReference type="eggNOG" id="KOG4568">
    <property type="taxonomic scope" value="Eukaryota"/>
</dbReference>
<evidence type="ECO:0000313" key="8">
    <source>
        <dbReference type="EMBL" id="ESN96561.1"/>
    </source>
</evidence>
<sequence length="131" mass="14690">QVDFLNSVIVDIQKKNDDLQKKLSAALSLEIWSVAPHHSFSQISTSPSQQQDAGKVTTPTTLRFFCDICDVFDLHDTDDCPKQCGLTEDDFDAEGNPASKYHGDPSLERPYCEICEVFGHTTEECQDDQTF</sequence>
<evidence type="ECO:0000256" key="4">
    <source>
        <dbReference type="ARBA" id="ARBA00023054"/>
    </source>
</evidence>
<keyword evidence="2" id="KW-0963">Cytoplasm</keyword>
<reference evidence="10" key="1">
    <citation type="submission" date="2012-12" db="EMBL/GenBank/DDBJ databases">
        <authorList>
            <person name="Hellsten U."/>
            <person name="Grimwood J."/>
            <person name="Chapman J.A."/>
            <person name="Shapiro H."/>
            <person name="Aerts A."/>
            <person name="Otillar R.P."/>
            <person name="Terry A.Y."/>
            <person name="Boore J.L."/>
            <person name="Simakov O."/>
            <person name="Marletaz F."/>
            <person name="Cho S.-J."/>
            <person name="Edsinger-Gonzales E."/>
            <person name="Havlak P."/>
            <person name="Kuo D.-H."/>
            <person name="Larsson T."/>
            <person name="Lv J."/>
            <person name="Arendt D."/>
            <person name="Savage R."/>
            <person name="Osoegawa K."/>
            <person name="de Jong P."/>
            <person name="Lindberg D.R."/>
            <person name="Seaver E.C."/>
            <person name="Weisblat D.A."/>
            <person name="Putnam N.H."/>
            <person name="Grigoriev I.V."/>
            <person name="Rokhsar D.S."/>
        </authorList>
    </citation>
    <scope>NUCLEOTIDE SEQUENCE</scope>
</reference>
<dbReference type="EMBL" id="AMQM01001410">
    <property type="status" value="NOT_ANNOTATED_CDS"/>
    <property type="molecule type" value="Genomic_DNA"/>
</dbReference>
<keyword evidence="10" id="KW-1185">Reference proteome</keyword>
<organism evidence="9 10">
    <name type="scientific">Helobdella robusta</name>
    <name type="common">Californian leech</name>
    <dbReference type="NCBI Taxonomy" id="6412"/>
    <lineage>
        <taxon>Eukaryota</taxon>
        <taxon>Metazoa</taxon>
        <taxon>Spiralia</taxon>
        <taxon>Lophotrochozoa</taxon>
        <taxon>Annelida</taxon>
        <taxon>Clitellata</taxon>
        <taxon>Hirudinea</taxon>
        <taxon>Rhynchobdellida</taxon>
        <taxon>Glossiphoniidae</taxon>
        <taxon>Helobdella</taxon>
    </lineage>
</organism>
<dbReference type="InterPro" id="IPR032108">
    <property type="entry name" value="CLIP1_ZNF"/>
</dbReference>
<dbReference type="STRING" id="6412.T1FZC7"/>
<accession>T1FZC7</accession>
<keyword evidence="3" id="KW-0493">Microtubule</keyword>
<evidence type="ECO:0000259" key="7">
    <source>
        <dbReference type="Pfam" id="PF16641"/>
    </source>
</evidence>
<gene>
    <name evidence="9" type="primary">20214175</name>
    <name evidence="8" type="ORF">HELRODRAFT_68290</name>
</gene>
<feature type="domain" description="CLIP1 zinc knuckle" evidence="7">
    <location>
        <begin position="63"/>
        <end position="80"/>
    </location>
</feature>
<dbReference type="Pfam" id="PF16641">
    <property type="entry name" value="CLIP1_ZNF"/>
    <property type="match status" value="2"/>
</dbReference>
<name>T1FZC7_HELRO</name>
<reference evidence="9" key="3">
    <citation type="submission" date="2015-06" db="UniProtKB">
        <authorList>
            <consortium name="EnsemblMetazoa"/>
        </authorList>
    </citation>
    <scope>IDENTIFICATION</scope>
</reference>
<dbReference type="Proteomes" id="UP000015101">
    <property type="component" value="Unassembled WGS sequence"/>
</dbReference>
<dbReference type="OrthoDB" id="5412539at2759"/>
<evidence type="ECO:0000256" key="6">
    <source>
        <dbReference type="SAM" id="Coils"/>
    </source>
</evidence>
<feature type="coiled-coil region" evidence="6">
    <location>
        <begin position="2"/>
        <end position="29"/>
    </location>
</feature>
<dbReference type="RefSeq" id="XP_009025210.1">
    <property type="nucleotide sequence ID" value="XM_009026962.1"/>
</dbReference>
<dbReference type="CTD" id="20214175"/>
<dbReference type="HOGENOM" id="CLU_2055576_0_0_1"/>
<dbReference type="EnsemblMetazoa" id="HelroT68290">
    <property type="protein sequence ID" value="HelroP68290"/>
    <property type="gene ID" value="HelroG68290"/>
</dbReference>
<dbReference type="OMA" id="GGERPYC"/>
<evidence type="ECO:0000313" key="9">
    <source>
        <dbReference type="EnsemblMetazoa" id="HelroP68290"/>
    </source>
</evidence>
<keyword evidence="5" id="KW-0206">Cytoskeleton</keyword>
<keyword evidence="4 6" id="KW-0175">Coiled coil</keyword>
<evidence type="ECO:0000256" key="5">
    <source>
        <dbReference type="ARBA" id="ARBA00023212"/>
    </source>
</evidence>
<dbReference type="KEGG" id="hro:HELRODRAFT_68290"/>
<dbReference type="EMBL" id="KB097495">
    <property type="protein sequence ID" value="ESN96561.1"/>
    <property type="molecule type" value="Genomic_DNA"/>
</dbReference>
<reference evidence="8 10" key="2">
    <citation type="journal article" date="2013" name="Nature">
        <title>Insights into bilaterian evolution from three spiralian genomes.</title>
        <authorList>
            <person name="Simakov O."/>
            <person name="Marletaz F."/>
            <person name="Cho S.J."/>
            <person name="Edsinger-Gonzales E."/>
            <person name="Havlak P."/>
            <person name="Hellsten U."/>
            <person name="Kuo D.H."/>
            <person name="Larsson T."/>
            <person name="Lv J."/>
            <person name="Arendt D."/>
            <person name="Savage R."/>
            <person name="Osoegawa K."/>
            <person name="de Jong P."/>
            <person name="Grimwood J."/>
            <person name="Chapman J.A."/>
            <person name="Shapiro H."/>
            <person name="Aerts A."/>
            <person name="Otillar R.P."/>
            <person name="Terry A.Y."/>
            <person name="Boore J.L."/>
            <person name="Grigoriev I.V."/>
            <person name="Lindberg D.R."/>
            <person name="Seaver E.C."/>
            <person name="Weisblat D.A."/>
            <person name="Putnam N.H."/>
            <person name="Rokhsar D.S."/>
        </authorList>
    </citation>
    <scope>NUCLEOTIDE SEQUENCE</scope>
</reference>
<evidence type="ECO:0000256" key="3">
    <source>
        <dbReference type="ARBA" id="ARBA00022701"/>
    </source>
</evidence>
<proteinExistence type="predicted"/>